<dbReference type="SMART" id="SM00487">
    <property type="entry name" value="DEXDc"/>
    <property type="match status" value="1"/>
</dbReference>
<dbReference type="Pfam" id="PF21010">
    <property type="entry name" value="HA2_C"/>
    <property type="match status" value="1"/>
</dbReference>
<keyword evidence="7" id="KW-0547">Nucleotide-binding</keyword>
<evidence type="ECO:0000259" key="18">
    <source>
        <dbReference type="PROSITE" id="PS51192"/>
    </source>
</evidence>
<evidence type="ECO:0000256" key="5">
    <source>
        <dbReference type="ARBA" id="ARBA00022473"/>
    </source>
</evidence>
<evidence type="ECO:0000256" key="7">
    <source>
        <dbReference type="ARBA" id="ARBA00022741"/>
    </source>
</evidence>
<dbReference type="GO" id="GO:0003723">
    <property type="term" value="F:RNA binding"/>
    <property type="evidence" value="ECO:0007669"/>
    <property type="project" value="TreeGrafter"/>
</dbReference>
<sequence length="1579" mass="177939">MAGFANIFSMMENTAPININVGQGYKFLDENSLTTIECEEPFVSTLQSGGKSYADEIKEQEEDDWKKQMLRLQAASLSDCVSIPDSTMSSIHLEDITTIGTHAAPVDDLAEDENYSQFDWKKKTQQVLPIDAHKSQLLKLVTNHVVSIIKGATGCGKSTQLPLYILEEFKNKRKPVQIVVTQPRRIAAVSVAERVCRERNWRVGDLVGYQIGQNKVASDYTKLLFCTTGVLLHRLVKQKSIDNINYIILDEVHERDKDMDFLMIVIKKLMRSNAGKTHIVLMSATLDSYKLSKYFSHWSQSAGSFQSARIHNITAHHPHVIHKFFLEQFQSVEPTLYRKLPTPSLSKPGITSEQYQYVCSLVSTFDRLEASEAKKVCGSVLIFLPGIHEITEMHSALDEFMKSHNHNLSKLKKPQIQWKVFVLHSSIPKEQQDLVFSRPPPEMRKIVLSTNIAESSITVSDVKYVVDFCLTKVLTVAEGSNYSSLQLEWASESSCQQRAGRVGRVSEGRVYYMITSDFYNQLPVEDTPEMLRSPLDSLVLHAKMLDMGEPVHIFGLAMDPPDIGNIKRTILSLKEIGALFPTSNGEYRDDDGDITFMGEVMSSLPVDPRVAKLIYLGYIFNVLEDTVIMAAAMSVKNPFSSPYREEMDAYCSKLIWADSTCSDLIAFLNLYKVWHGEKARGFFDRSRGPSEKMWARQNFVQLSSLREIEKLVTDIMNRLRHHEMRTDPENVPADHERPIILKIIIGGAFYPNYFFRGKESGQIDEKDALKTLGGHDPMNTVYLRGLPSSQLNLVPLYANEIKQHMTFCPPSDMKILADSSKVFIQFKDQTGRIKTGNHHNEKIPGKVNNAVFKAIKMRQIVSSVTIKCYRENDGLKKIEEMGLANKKDGGAHSAVEGGSLLKPGGVTRYINIRIIYVENLSRFWAQNTDRHHELVDIHRLINIPENLVSLPNGGTPPRIGTVCAAPFSDRKYYRAKVLAVKGKMVLVKYIDYGNEKEVPLSELRLFGPTLKDEDLSIRKPFAFECSLAEVTPSIMLDHHGLWSPQAIQWFKDNFLNSMRALSAEIYSIVDGIVKIILFDSDFDTHGDPVNKKLIDIGYAAFIEEHYRSKLDHDNRIRELFCEGLDDIEDDEADLAAGADYKDDGRKKITVSLVGPFSPLETSVYAPVQAVCMKPVHIDRESVNCVLLDTEPQDSHQRLLVSAFATANATSEFLKVRETTLMPNIPGLPALLCLVFAPQVELRADKDRTKVMGALCGLGYRMSEEGKFEALYAENDMEIAFDIQVKNKFLTLVNGLRLFLDKAVSEEPADITDIRTHCKQLLLQLLLLPIDPSEMDFYPRRFRWGQIRPEFLLNPKNYSEETHPSQLTAHVYHLIWGILLAPKAPESINTTLLYSNLREMANIADGVTPMKNSVFCELCKTHVDDHQTLRVHLSTRRHNQHIKWLQSIQPPPQTPSPYPAGLSHSFYPHFDPQGKPGPPGCGPPGQTRSLGPPSRPMSRNGPPSQARHSSDSPGQMSRGTGRPQSRQAQAGSRPQSRGVQPSPRPPHGPPTGYFEPVQPHGRPNKTHQSFSTIPHPRPKY</sequence>
<dbReference type="GO" id="GO:0005524">
    <property type="term" value="F:ATP binding"/>
    <property type="evidence" value="ECO:0007669"/>
    <property type="project" value="UniProtKB-KW"/>
</dbReference>
<dbReference type="EMBL" id="HBUF01289035">
    <property type="protein sequence ID" value="CAG6688837.1"/>
    <property type="molecule type" value="Transcribed_RNA"/>
</dbReference>
<dbReference type="SMART" id="SM00333">
    <property type="entry name" value="TUDOR"/>
    <property type="match status" value="1"/>
</dbReference>
<keyword evidence="13" id="KW-0943">RNA-mediated gene silencing</keyword>
<dbReference type="EC" id="3.6.4.13" evidence="3"/>
<keyword evidence="6" id="KW-0963">Cytoplasm</keyword>
<evidence type="ECO:0000256" key="14">
    <source>
        <dbReference type="ARBA" id="ARBA00023254"/>
    </source>
</evidence>
<comment type="catalytic activity">
    <reaction evidence="15">
        <text>ATP + H2O = ADP + phosphate + H(+)</text>
        <dbReference type="Rhea" id="RHEA:13065"/>
        <dbReference type="ChEBI" id="CHEBI:15377"/>
        <dbReference type="ChEBI" id="CHEBI:15378"/>
        <dbReference type="ChEBI" id="CHEBI:30616"/>
        <dbReference type="ChEBI" id="CHEBI:43474"/>
        <dbReference type="ChEBI" id="CHEBI:456216"/>
        <dbReference type="EC" id="3.6.4.13"/>
    </reaction>
</comment>
<dbReference type="Gene3D" id="2.40.50.90">
    <property type="match status" value="1"/>
</dbReference>
<dbReference type="Pfam" id="PF00270">
    <property type="entry name" value="DEAD"/>
    <property type="match status" value="1"/>
</dbReference>
<keyword evidence="9" id="KW-0378">Hydrolase</keyword>
<dbReference type="InterPro" id="IPR002999">
    <property type="entry name" value="Tudor"/>
</dbReference>
<dbReference type="Gene3D" id="3.40.50.300">
    <property type="entry name" value="P-loop containing nucleotide triphosphate hydrolases"/>
    <property type="match status" value="2"/>
</dbReference>
<evidence type="ECO:0000256" key="2">
    <source>
        <dbReference type="ARBA" id="ARBA00008792"/>
    </source>
</evidence>
<dbReference type="GO" id="GO:0003724">
    <property type="term" value="F:RNA helicase activity"/>
    <property type="evidence" value="ECO:0007669"/>
    <property type="project" value="UniProtKB-EC"/>
</dbReference>
<dbReference type="CDD" id="cd18791">
    <property type="entry name" value="SF2_C_RHA"/>
    <property type="match status" value="1"/>
</dbReference>
<dbReference type="InterPro" id="IPR014001">
    <property type="entry name" value="Helicase_ATP-bd"/>
</dbReference>
<dbReference type="SUPFAM" id="SSF52540">
    <property type="entry name" value="P-loop containing nucleoside triphosphate hydrolases"/>
    <property type="match status" value="1"/>
</dbReference>
<evidence type="ECO:0000256" key="4">
    <source>
        <dbReference type="ARBA" id="ARBA00013352"/>
    </source>
</evidence>
<dbReference type="GO" id="GO:0030154">
    <property type="term" value="P:cell differentiation"/>
    <property type="evidence" value="ECO:0007669"/>
    <property type="project" value="UniProtKB-KW"/>
</dbReference>
<evidence type="ECO:0000256" key="11">
    <source>
        <dbReference type="ARBA" id="ARBA00022840"/>
    </source>
</evidence>
<evidence type="ECO:0000256" key="15">
    <source>
        <dbReference type="ARBA" id="ARBA00047984"/>
    </source>
</evidence>
<evidence type="ECO:0000256" key="3">
    <source>
        <dbReference type="ARBA" id="ARBA00012552"/>
    </source>
</evidence>
<dbReference type="Gene3D" id="2.30.30.140">
    <property type="match status" value="1"/>
</dbReference>
<comment type="subcellular location">
    <subcellularLocation>
        <location evidence="1">Cytoplasm</location>
    </subcellularLocation>
</comment>
<dbReference type="PROSITE" id="PS51192">
    <property type="entry name" value="HELICASE_ATP_BIND_1"/>
    <property type="match status" value="1"/>
</dbReference>
<evidence type="ECO:0000259" key="19">
    <source>
        <dbReference type="PROSITE" id="PS51194"/>
    </source>
</evidence>
<comment type="similarity">
    <text evidence="2">Belongs to the DEAD box helicase family. DEAH subfamily.</text>
</comment>
<dbReference type="GO" id="GO:0031047">
    <property type="term" value="P:regulatory ncRNA-mediated gene silencing"/>
    <property type="evidence" value="ECO:0007669"/>
    <property type="project" value="UniProtKB-KW"/>
</dbReference>
<dbReference type="GO" id="GO:0016787">
    <property type="term" value="F:hydrolase activity"/>
    <property type="evidence" value="ECO:0007669"/>
    <property type="project" value="UniProtKB-KW"/>
</dbReference>
<dbReference type="SMART" id="SM00490">
    <property type="entry name" value="HELICc"/>
    <property type="match status" value="1"/>
</dbReference>
<feature type="compositionally biased region" description="Polar residues" evidence="16">
    <location>
        <begin position="1500"/>
        <end position="1538"/>
    </location>
</feature>
<keyword evidence="5" id="KW-0217">Developmental protein</keyword>
<feature type="domain" description="Tudor" evidence="17">
    <location>
        <begin position="956"/>
        <end position="1013"/>
    </location>
</feature>
<dbReference type="Gene3D" id="1.20.120.1080">
    <property type="match status" value="1"/>
</dbReference>
<dbReference type="InterPro" id="IPR035437">
    <property type="entry name" value="SNase_OB-fold_sf"/>
</dbReference>
<evidence type="ECO:0000256" key="10">
    <source>
        <dbReference type="ARBA" id="ARBA00022806"/>
    </source>
</evidence>
<feature type="domain" description="Helicase ATP-binding" evidence="18">
    <location>
        <begin position="138"/>
        <end position="297"/>
    </location>
</feature>
<dbReference type="PROSITE" id="PS50304">
    <property type="entry name" value="TUDOR"/>
    <property type="match status" value="1"/>
</dbReference>
<keyword evidence="12" id="KW-0744">Spermatogenesis</keyword>
<dbReference type="PROSITE" id="PS51194">
    <property type="entry name" value="HELICASE_CTER"/>
    <property type="match status" value="1"/>
</dbReference>
<dbReference type="SMART" id="SM00847">
    <property type="entry name" value="HA2"/>
    <property type="match status" value="1"/>
</dbReference>
<feature type="region of interest" description="Disordered" evidence="16">
    <location>
        <begin position="1442"/>
        <end position="1579"/>
    </location>
</feature>
<evidence type="ECO:0000256" key="1">
    <source>
        <dbReference type="ARBA" id="ARBA00004496"/>
    </source>
</evidence>
<evidence type="ECO:0000256" key="12">
    <source>
        <dbReference type="ARBA" id="ARBA00022871"/>
    </source>
</evidence>
<proteinExistence type="inferred from homology"/>
<evidence type="ECO:0000313" key="20">
    <source>
        <dbReference type="EMBL" id="CAG6688837.1"/>
    </source>
</evidence>
<feature type="compositionally biased region" description="Pro residues" evidence="16">
    <location>
        <begin position="1448"/>
        <end position="1457"/>
    </location>
</feature>
<evidence type="ECO:0000259" key="17">
    <source>
        <dbReference type="PROSITE" id="PS50304"/>
    </source>
</evidence>
<evidence type="ECO:0000256" key="16">
    <source>
        <dbReference type="SAM" id="MobiDB-lite"/>
    </source>
</evidence>
<organism evidence="20">
    <name type="scientific">Cacopsylla melanoneura</name>
    <dbReference type="NCBI Taxonomy" id="428564"/>
    <lineage>
        <taxon>Eukaryota</taxon>
        <taxon>Metazoa</taxon>
        <taxon>Ecdysozoa</taxon>
        <taxon>Arthropoda</taxon>
        <taxon>Hexapoda</taxon>
        <taxon>Insecta</taxon>
        <taxon>Pterygota</taxon>
        <taxon>Neoptera</taxon>
        <taxon>Paraneoptera</taxon>
        <taxon>Hemiptera</taxon>
        <taxon>Sternorrhyncha</taxon>
        <taxon>Psylloidea</taxon>
        <taxon>Psyllidae</taxon>
        <taxon>Psyllinae</taxon>
        <taxon>Cacopsylla</taxon>
    </lineage>
</organism>
<protein>
    <recommendedName>
        <fullName evidence="4">Probable ATP-dependent RNA helicase spindle-E</fullName>
        <ecNumber evidence="3">3.6.4.13</ecNumber>
    </recommendedName>
</protein>
<keyword evidence="11" id="KW-0067">ATP-binding</keyword>
<evidence type="ECO:0000256" key="9">
    <source>
        <dbReference type="ARBA" id="ARBA00022801"/>
    </source>
</evidence>
<evidence type="ECO:0000256" key="6">
    <source>
        <dbReference type="ARBA" id="ARBA00022490"/>
    </source>
</evidence>
<evidence type="ECO:0000256" key="13">
    <source>
        <dbReference type="ARBA" id="ARBA00023158"/>
    </source>
</evidence>
<dbReference type="Pfam" id="PF00567">
    <property type="entry name" value="TUDOR"/>
    <property type="match status" value="1"/>
</dbReference>
<evidence type="ECO:0000256" key="8">
    <source>
        <dbReference type="ARBA" id="ARBA00022782"/>
    </source>
</evidence>
<dbReference type="Pfam" id="PF00271">
    <property type="entry name" value="Helicase_C"/>
    <property type="match status" value="1"/>
</dbReference>
<accession>A0A8D8TMM0</accession>
<dbReference type="PANTHER" id="PTHR18934">
    <property type="entry name" value="ATP-DEPENDENT RNA HELICASE"/>
    <property type="match status" value="1"/>
</dbReference>
<reference evidence="20" key="1">
    <citation type="submission" date="2021-05" db="EMBL/GenBank/DDBJ databases">
        <authorList>
            <person name="Alioto T."/>
            <person name="Alioto T."/>
            <person name="Gomez Garrido J."/>
        </authorList>
    </citation>
    <scope>NUCLEOTIDE SEQUENCE</scope>
</reference>
<dbReference type="PANTHER" id="PTHR18934:SF113">
    <property type="entry name" value="ATP-DEPENDENT RNA HELICASE TDRD9"/>
    <property type="match status" value="1"/>
</dbReference>
<dbReference type="InterPro" id="IPR007502">
    <property type="entry name" value="Helicase-assoc_dom"/>
</dbReference>
<dbReference type="GO" id="GO:0051321">
    <property type="term" value="P:meiotic cell cycle"/>
    <property type="evidence" value="ECO:0007669"/>
    <property type="project" value="UniProtKB-KW"/>
</dbReference>
<dbReference type="InterPro" id="IPR011545">
    <property type="entry name" value="DEAD/DEAH_box_helicase_dom"/>
</dbReference>
<keyword evidence="14" id="KW-0469">Meiosis</keyword>
<dbReference type="InterPro" id="IPR027417">
    <property type="entry name" value="P-loop_NTPase"/>
</dbReference>
<keyword evidence="8" id="KW-0221">Differentiation</keyword>
<name>A0A8D8TMM0_9HEMI</name>
<dbReference type="InterPro" id="IPR001650">
    <property type="entry name" value="Helicase_C-like"/>
</dbReference>
<dbReference type="SUPFAM" id="SSF63748">
    <property type="entry name" value="Tudor/PWWP/MBT"/>
    <property type="match status" value="1"/>
</dbReference>
<dbReference type="GO" id="GO:0005737">
    <property type="term" value="C:cytoplasm"/>
    <property type="evidence" value="ECO:0007669"/>
    <property type="project" value="UniProtKB-SubCell"/>
</dbReference>
<feature type="domain" description="Helicase C-terminal" evidence="19">
    <location>
        <begin position="369"/>
        <end position="546"/>
    </location>
</feature>
<dbReference type="GO" id="GO:0007283">
    <property type="term" value="P:spermatogenesis"/>
    <property type="evidence" value="ECO:0007669"/>
    <property type="project" value="UniProtKB-KW"/>
</dbReference>
<keyword evidence="10 20" id="KW-0347">Helicase</keyword>